<dbReference type="Proteomes" id="UP000006054">
    <property type="component" value="Chromosome"/>
</dbReference>
<reference evidence="3" key="1">
    <citation type="submission" date="2012-06" db="EMBL/GenBank/DDBJ databases">
        <title>The complete genome of Flexibacter litoralis DSM 6794.</title>
        <authorList>
            <person name="Lucas S."/>
            <person name="Copeland A."/>
            <person name="Lapidus A."/>
            <person name="Glavina del Rio T."/>
            <person name="Dalin E."/>
            <person name="Tice H."/>
            <person name="Bruce D."/>
            <person name="Goodwin L."/>
            <person name="Pitluck S."/>
            <person name="Peters L."/>
            <person name="Ovchinnikova G."/>
            <person name="Lu M."/>
            <person name="Kyrpides N."/>
            <person name="Mavromatis K."/>
            <person name="Ivanova N."/>
            <person name="Brettin T."/>
            <person name="Detter J.C."/>
            <person name="Han C."/>
            <person name="Larimer F."/>
            <person name="Land M."/>
            <person name="Hauser L."/>
            <person name="Markowitz V."/>
            <person name="Cheng J.-F."/>
            <person name="Hugenholtz P."/>
            <person name="Woyke T."/>
            <person name="Wu D."/>
            <person name="Spring S."/>
            <person name="Lang E."/>
            <person name="Kopitz M."/>
            <person name="Brambilla E."/>
            <person name="Klenk H.-P."/>
            <person name="Eisen J.A."/>
        </authorList>
    </citation>
    <scope>NUCLEOTIDE SEQUENCE [LARGE SCALE GENOMIC DNA]</scope>
    <source>
        <strain evidence="3">ATCC 23117 / DSM 6794 / NBRC 15988 / NCIMB 1366 / Sio-4</strain>
    </source>
</reference>
<evidence type="ECO:0000256" key="1">
    <source>
        <dbReference type="SAM" id="Phobius"/>
    </source>
</evidence>
<evidence type="ECO:0000313" key="2">
    <source>
        <dbReference type="EMBL" id="AFM02964.1"/>
    </source>
</evidence>
<feature type="transmembrane region" description="Helical" evidence="1">
    <location>
        <begin position="12"/>
        <end position="35"/>
    </location>
</feature>
<dbReference type="HOGENOM" id="CLU_2665724_0_0_10"/>
<protein>
    <submittedName>
        <fullName evidence="2">Uncharacterized protein</fullName>
    </submittedName>
</protein>
<keyword evidence="3" id="KW-1185">Reference proteome</keyword>
<evidence type="ECO:0000313" key="3">
    <source>
        <dbReference type="Proteomes" id="UP000006054"/>
    </source>
</evidence>
<organism evidence="2 3">
    <name type="scientific">Bernardetia litoralis (strain ATCC 23117 / DSM 6794 / NBRC 15988 / NCIMB 1366 / Fx l1 / Sio-4)</name>
    <name type="common">Flexibacter litoralis</name>
    <dbReference type="NCBI Taxonomy" id="880071"/>
    <lineage>
        <taxon>Bacteria</taxon>
        <taxon>Pseudomonadati</taxon>
        <taxon>Bacteroidota</taxon>
        <taxon>Cytophagia</taxon>
        <taxon>Cytophagales</taxon>
        <taxon>Bernardetiaceae</taxon>
        <taxon>Bernardetia</taxon>
    </lineage>
</organism>
<feature type="transmembrane region" description="Helical" evidence="1">
    <location>
        <begin position="47"/>
        <end position="65"/>
    </location>
</feature>
<dbReference type="STRING" id="880071.Fleli_0488"/>
<sequence length="75" mass="8893">MENKENKSKLKYFILFIVIDIITLGLGTYIFLFGLRSLINNPLYGGIDMPFGAVLIILFFLIRFWRKEYKKINEK</sequence>
<dbReference type="EMBL" id="CP003345">
    <property type="protein sequence ID" value="AFM02964.1"/>
    <property type="molecule type" value="Genomic_DNA"/>
</dbReference>
<proteinExistence type="predicted"/>
<accession>I4AG79</accession>
<dbReference type="AlphaFoldDB" id="I4AG79"/>
<keyword evidence="1" id="KW-0472">Membrane</keyword>
<dbReference type="RefSeq" id="WP_014796424.1">
    <property type="nucleotide sequence ID" value="NC_018018.1"/>
</dbReference>
<name>I4AG79_BERLS</name>
<gene>
    <name evidence="2" type="ordered locus">Fleli_0488</name>
</gene>
<keyword evidence="1" id="KW-0812">Transmembrane</keyword>
<keyword evidence="1" id="KW-1133">Transmembrane helix</keyword>
<dbReference type="KEGG" id="fli:Fleli_0488"/>